<dbReference type="STRING" id="1168035.SAMN05444280_1214"/>
<dbReference type="SUPFAM" id="SSF56574">
    <property type="entry name" value="Serpins"/>
    <property type="match status" value="1"/>
</dbReference>
<reference evidence="4 5" key="1">
    <citation type="submission" date="2016-11" db="EMBL/GenBank/DDBJ databases">
        <authorList>
            <person name="Jaros S."/>
            <person name="Januszkiewicz K."/>
            <person name="Wedrychowicz H."/>
        </authorList>
    </citation>
    <scope>NUCLEOTIDE SEQUENCE [LARGE SCALE GENOMIC DNA]</scope>
    <source>
        <strain evidence="4 5">DSM 27063</strain>
    </source>
</reference>
<evidence type="ECO:0000313" key="4">
    <source>
        <dbReference type="EMBL" id="SHJ49316.1"/>
    </source>
</evidence>
<dbReference type="Proteomes" id="UP000184050">
    <property type="component" value="Unassembled WGS sequence"/>
</dbReference>
<dbReference type="InterPro" id="IPR042178">
    <property type="entry name" value="Serpin_sf_1"/>
</dbReference>
<proteinExistence type="inferred from homology"/>
<dbReference type="GO" id="GO:0004867">
    <property type="term" value="F:serine-type endopeptidase inhibitor activity"/>
    <property type="evidence" value="ECO:0007669"/>
    <property type="project" value="InterPro"/>
</dbReference>
<evidence type="ECO:0000259" key="3">
    <source>
        <dbReference type="SMART" id="SM00093"/>
    </source>
</evidence>
<name>A0A1M6JRP3_9BACT</name>
<dbReference type="InterPro" id="IPR000215">
    <property type="entry name" value="Serpin_fam"/>
</dbReference>
<dbReference type="AlphaFoldDB" id="A0A1M6JRP3"/>
<dbReference type="Gene3D" id="2.30.39.10">
    <property type="entry name" value="Alpha-1-antitrypsin, domain 1"/>
    <property type="match status" value="1"/>
</dbReference>
<gene>
    <name evidence="4" type="ORF">SAMN05444280_1214</name>
</gene>
<dbReference type="SMART" id="SM00093">
    <property type="entry name" value="SERPIN"/>
    <property type="match status" value="1"/>
</dbReference>
<dbReference type="Gene3D" id="3.30.497.10">
    <property type="entry name" value="Antithrombin, subunit I, domain 2"/>
    <property type="match status" value="1"/>
</dbReference>
<sequence length="409" mass="46193">MKRRTIIILIATLLFTACNIADDEGIYTEIELTEKSAQLVEADNEFGFELFQKVYSAEKKYENIMVSPLSVSLALAMTYNGANAETKIAMEETLKLYGLTPDEINTSYQTLIEALKSLDKKVVLEIANAIFYRDDFSVEPDFVSVNQNYYDAEVSALDFESPDALKTINGWVAEKTKDKIESILDRITPDNVMFLLNAIYFKGIWASEFEKKNTVERDFHLENGAAIQTDFMQQENPVLYNENDLFQAIQLPYGQGNFSMSVFLPQVNKSLQDVMENLDKENWKSWMENFSERNVKIQLPKFKYEYEIKLNDILSEMGMRIAFTGGADFTGINKNADLYIDYVKHKSFIEVNEEGTEAAAVTVVAVNELSAGGGGSIPFNANRPFLFAITEKSTGAILFVGTVKNPQKN</sequence>
<feature type="chain" id="PRO_5012048089" evidence="2">
    <location>
        <begin position="22"/>
        <end position="409"/>
    </location>
</feature>
<feature type="signal peptide" evidence="2">
    <location>
        <begin position="1"/>
        <end position="21"/>
    </location>
</feature>
<dbReference type="CDD" id="cd19588">
    <property type="entry name" value="serpin_miropin-like"/>
    <property type="match status" value="1"/>
</dbReference>
<dbReference type="InterPro" id="IPR042185">
    <property type="entry name" value="Serpin_sf_2"/>
</dbReference>
<accession>A0A1M6JRP3</accession>
<dbReference type="InterPro" id="IPR023796">
    <property type="entry name" value="Serpin_dom"/>
</dbReference>
<dbReference type="RefSeq" id="WP_083578254.1">
    <property type="nucleotide sequence ID" value="NZ_FQZE01000021.1"/>
</dbReference>
<dbReference type="PROSITE" id="PS51257">
    <property type="entry name" value="PROKAR_LIPOPROTEIN"/>
    <property type="match status" value="1"/>
</dbReference>
<feature type="domain" description="Serpin" evidence="3">
    <location>
        <begin position="48"/>
        <end position="406"/>
    </location>
</feature>
<keyword evidence="2" id="KW-0732">Signal</keyword>
<dbReference type="Pfam" id="PF00079">
    <property type="entry name" value="Serpin"/>
    <property type="match status" value="1"/>
</dbReference>
<dbReference type="InterPro" id="IPR036186">
    <property type="entry name" value="Serpin_sf"/>
</dbReference>
<dbReference type="PROSITE" id="PS00284">
    <property type="entry name" value="SERPIN"/>
    <property type="match status" value="1"/>
</dbReference>
<dbReference type="PANTHER" id="PTHR11461:SF211">
    <property type="entry name" value="GH10112P-RELATED"/>
    <property type="match status" value="1"/>
</dbReference>
<comment type="similarity">
    <text evidence="1">Belongs to the serpin family.</text>
</comment>
<dbReference type="EMBL" id="FQZE01000021">
    <property type="protein sequence ID" value="SHJ49316.1"/>
    <property type="molecule type" value="Genomic_DNA"/>
</dbReference>
<dbReference type="InterPro" id="IPR023795">
    <property type="entry name" value="Serpin_CS"/>
</dbReference>
<evidence type="ECO:0000313" key="5">
    <source>
        <dbReference type="Proteomes" id="UP000184050"/>
    </source>
</evidence>
<organism evidence="4 5">
    <name type="scientific">Tangfeifania diversioriginum</name>
    <dbReference type="NCBI Taxonomy" id="1168035"/>
    <lineage>
        <taxon>Bacteria</taxon>
        <taxon>Pseudomonadati</taxon>
        <taxon>Bacteroidota</taxon>
        <taxon>Bacteroidia</taxon>
        <taxon>Marinilabiliales</taxon>
        <taxon>Prolixibacteraceae</taxon>
        <taxon>Tangfeifania</taxon>
    </lineage>
</organism>
<evidence type="ECO:0000256" key="1">
    <source>
        <dbReference type="RuleBase" id="RU000411"/>
    </source>
</evidence>
<evidence type="ECO:0000256" key="2">
    <source>
        <dbReference type="SAM" id="SignalP"/>
    </source>
</evidence>
<keyword evidence="5" id="KW-1185">Reference proteome</keyword>
<dbReference type="OrthoDB" id="9764871at2"/>
<dbReference type="GO" id="GO:0005615">
    <property type="term" value="C:extracellular space"/>
    <property type="evidence" value="ECO:0007669"/>
    <property type="project" value="InterPro"/>
</dbReference>
<protein>
    <submittedName>
        <fullName evidence="4">Serpin B</fullName>
    </submittedName>
</protein>
<dbReference type="PANTHER" id="PTHR11461">
    <property type="entry name" value="SERINE PROTEASE INHIBITOR, SERPIN"/>
    <property type="match status" value="1"/>
</dbReference>